<evidence type="ECO:0000259" key="8">
    <source>
        <dbReference type="PROSITE" id="PS51645"/>
    </source>
</evidence>
<dbReference type="Gene3D" id="3.40.50.620">
    <property type="entry name" value="HUPs"/>
    <property type="match status" value="1"/>
</dbReference>
<keyword evidence="9" id="KW-0456">Lyase</keyword>
<comment type="cofactor">
    <cofactor evidence="7">
        <name>(6R)-5,10-methylene-5,6,7,8-tetrahydrofolate</name>
        <dbReference type="ChEBI" id="CHEBI:15636"/>
    </cofactor>
    <text evidence="7">Binds 1 5,10-methenyltetrahydrofolate (MTHF) per subunit.</text>
</comment>
<evidence type="ECO:0000256" key="5">
    <source>
        <dbReference type="ARBA" id="ARBA00022991"/>
    </source>
</evidence>
<dbReference type="PANTHER" id="PTHR11455">
    <property type="entry name" value="CRYPTOCHROME"/>
    <property type="match status" value="1"/>
</dbReference>
<dbReference type="InterPro" id="IPR006050">
    <property type="entry name" value="DNA_photolyase_N"/>
</dbReference>
<evidence type="ECO:0000256" key="1">
    <source>
        <dbReference type="ARBA" id="ARBA00005862"/>
    </source>
</evidence>
<dbReference type="InterPro" id="IPR036155">
    <property type="entry name" value="Crypto/Photolyase_N_sf"/>
</dbReference>
<name>F9S6Q7_9VIBR</name>
<dbReference type="SUPFAM" id="SSF52425">
    <property type="entry name" value="Cryptochrome/photolyase, N-terminal domain"/>
    <property type="match status" value="1"/>
</dbReference>
<dbReference type="GO" id="GO:0071949">
    <property type="term" value="F:FAD binding"/>
    <property type="evidence" value="ECO:0007669"/>
    <property type="project" value="TreeGrafter"/>
</dbReference>
<evidence type="ECO:0000313" key="10">
    <source>
        <dbReference type="Proteomes" id="UP000004605"/>
    </source>
</evidence>
<dbReference type="GO" id="GO:0003677">
    <property type="term" value="F:DNA binding"/>
    <property type="evidence" value="ECO:0007669"/>
    <property type="project" value="TreeGrafter"/>
</dbReference>
<evidence type="ECO:0000256" key="6">
    <source>
        <dbReference type="PIRSR" id="PIRSR602081-1"/>
    </source>
</evidence>
<keyword evidence="10" id="KW-1185">Reference proteome</keyword>
<reference evidence="9 10" key="1">
    <citation type="journal article" date="2012" name="Int. J. Syst. Evol. Microbiol.">
        <title>Vibrio caribbeanicus sp. nov., isolated from the marine sponge Scleritoderma cyanea.</title>
        <authorList>
            <person name="Hoffmann M."/>
            <person name="Monday S.R."/>
            <person name="Allard M.W."/>
            <person name="Strain E.A."/>
            <person name="Whittaker P."/>
            <person name="Naum M."/>
            <person name="McCarthy P.J."/>
            <person name="Lopez J.V."/>
            <person name="Fischer M."/>
            <person name="Brown E.W."/>
        </authorList>
    </citation>
    <scope>NUCLEOTIDE SEQUENCE [LARGE SCALE GENOMIC DNA]</scope>
    <source>
        <strain evidence="9 10">ATCC 700023</strain>
    </source>
</reference>
<feature type="domain" description="Photolyase/cryptochrome alpha/beta" evidence="8">
    <location>
        <begin position="4"/>
        <end position="137"/>
    </location>
</feature>
<dbReference type="Proteomes" id="UP000004605">
    <property type="component" value="Unassembled WGS sequence"/>
</dbReference>
<evidence type="ECO:0000256" key="7">
    <source>
        <dbReference type="RuleBase" id="RU367151"/>
    </source>
</evidence>
<keyword evidence="5 7" id="KW-0157">Chromophore</keyword>
<dbReference type="PROSITE" id="PS51645">
    <property type="entry name" value="PHR_CRY_ALPHA_BETA"/>
    <property type="match status" value="1"/>
</dbReference>
<protein>
    <recommendedName>
        <fullName evidence="2 7">Cryptochrome DASH</fullName>
    </recommendedName>
</protein>
<evidence type="ECO:0000256" key="2">
    <source>
        <dbReference type="ARBA" id="ARBA00017881"/>
    </source>
</evidence>
<dbReference type="PANTHER" id="PTHR11455:SF22">
    <property type="entry name" value="CRYPTOCHROME DASH"/>
    <property type="match status" value="1"/>
</dbReference>
<keyword evidence="3 6" id="KW-0285">Flavoprotein</keyword>
<organism evidence="9 10">
    <name type="scientific">Vibrio ichthyoenteri ATCC 700023</name>
    <dbReference type="NCBI Taxonomy" id="870968"/>
    <lineage>
        <taxon>Bacteria</taxon>
        <taxon>Pseudomonadati</taxon>
        <taxon>Pseudomonadota</taxon>
        <taxon>Gammaproteobacteria</taxon>
        <taxon>Vibrionales</taxon>
        <taxon>Vibrionaceae</taxon>
        <taxon>Vibrio</taxon>
    </lineage>
</organism>
<dbReference type="PRINTS" id="PR00147">
    <property type="entry name" value="DNAPHOTLYASE"/>
</dbReference>
<evidence type="ECO:0000256" key="4">
    <source>
        <dbReference type="ARBA" id="ARBA00022827"/>
    </source>
</evidence>
<dbReference type="RefSeq" id="WP_006714169.1">
    <property type="nucleotide sequence ID" value="NZ_AFWF01000273.1"/>
</dbReference>
<feature type="binding site" evidence="6">
    <location>
        <position position="222"/>
    </location>
    <ligand>
        <name>FAD</name>
        <dbReference type="ChEBI" id="CHEBI:57692"/>
    </ligand>
</feature>
<dbReference type="InterPro" id="IPR005101">
    <property type="entry name" value="Cryptochr/Photolyase_FAD-bd"/>
</dbReference>
<evidence type="ECO:0000256" key="3">
    <source>
        <dbReference type="ARBA" id="ARBA00022630"/>
    </source>
</evidence>
<dbReference type="EMBL" id="AFWF01000273">
    <property type="protein sequence ID" value="EGU32607.1"/>
    <property type="molecule type" value="Genomic_DNA"/>
</dbReference>
<keyword evidence="4 6" id="KW-0274">FAD</keyword>
<feature type="binding site" evidence="6">
    <location>
        <begin position="372"/>
        <end position="374"/>
    </location>
    <ligand>
        <name>FAD</name>
        <dbReference type="ChEBI" id="CHEBI:57692"/>
    </ligand>
</feature>
<comment type="similarity">
    <text evidence="1 7">Belongs to the DNA photolyase class-1 family.</text>
</comment>
<dbReference type="Gene3D" id="1.10.579.10">
    <property type="entry name" value="DNA Cyclobutane Dipyrimidine Photolyase, subunit A, domain 3"/>
    <property type="match status" value="1"/>
</dbReference>
<sequence>MKNTIGLYWFTQDLRIDENPLLQRVSQEVETLICLYCVPKMTRFLTHYAQERQFGAAKAQFVAQSVHNLSESLSALRQRLLITTSDPHIALHGLIKRHAVTHLYCDHFVGSDERDVLQRLDEEFPSLIVTQDNMRNLYHEADLPFELEALPATFTQFRKQIEAQQKPSTSTKVTHLPPPLELQFEDTFSALNDDLPVLFPGGEHAGIAHCQRYFSSSLPQHYKQTRNELDGMDYSTKLSPWLAMGCLSPRTVLAMLAEHEGQYGANESTYWIYFELLWREYFYWSALKHGATLFHFSGNKTTAPLTSFYAQRFVQWKRGETPFPIVNACMHQLNQTGYMSNRGRQIVASCLIHELQLDWRYGAAYFETQLVDYDVASNWGNWQYLAGVGADPRGSRRFDLNKQTQQYDANSSFIERWQGRCAHAQVDSVDMVDWPIVTPKGNEEFN</sequence>
<dbReference type="InterPro" id="IPR036134">
    <property type="entry name" value="Crypto/Photolyase_FAD-like_sf"/>
</dbReference>
<dbReference type="NCBIfam" id="TIGR02765">
    <property type="entry name" value="crypto_DASH"/>
    <property type="match status" value="1"/>
</dbReference>
<comment type="caution">
    <text evidence="9">The sequence shown here is derived from an EMBL/GenBank/DDBJ whole genome shotgun (WGS) entry which is preliminary data.</text>
</comment>
<comment type="cofactor">
    <cofactor evidence="6 7">
        <name>FAD</name>
        <dbReference type="ChEBI" id="CHEBI:57692"/>
    </cofactor>
    <text evidence="6 7">Binds 1 FAD per subunit.</text>
</comment>
<dbReference type="OrthoDB" id="9772484at2"/>
<dbReference type="GO" id="GO:0000719">
    <property type="term" value="P:photoreactive repair"/>
    <property type="evidence" value="ECO:0007669"/>
    <property type="project" value="TreeGrafter"/>
</dbReference>
<dbReference type="InterPro" id="IPR014133">
    <property type="entry name" value="Cry_DASH"/>
</dbReference>
<feature type="binding site" evidence="6">
    <location>
        <begin position="275"/>
        <end position="283"/>
    </location>
    <ligand>
        <name>FAD</name>
        <dbReference type="ChEBI" id="CHEBI:57692"/>
    </ligand>
</feature>
<dbReference type="AlphaFoldDB" id="F9S6Q7"/>
<proteinExistence type="inferred from homology"/>
<dbReference type="InterPro" id="IPR002081">
    <property type="entry name" value="Cryptochrome/DNA_photolyase_1"/>
</dbReference>
<dbReference type="InterPro" id="IPR014729">
    <property type="entry name" value="Rossmann-like_a/b/a_fold"/>
</dbReference>
<dbReference type="Pfam" id="PF00875">
    <property type="entry name" value="DNA_photolyase"/>
    <property type="match status" value="1"/>
</dbReference>
<feature type="binding site" evidence="6">
    <location>
        <begin position="235"/>
        <end position="239"/>
    </location>
    <ligand>
        <name>FAD</name>
        <dbReference type="ChEBI" id="CHEBI:57692"/>
    </ligand>
</feature>
<dbReference type="Pfam" id="PF03441">
    <property type="entry name" value="FAD_binding_7"/>
    <property type="match status" value="1"/>
</dbReference>
<accession>F9S6Q7</accession>
<comment type="function">
    <text evidence="7">May have a photoreceptor function.</text>
</comment>
<dbReference type="SUPFAM" id="SSF48173">
    <property type="entry name" value="Cryptochrome/photolyase FAD-binding domain"/>
    <property type="match status" value="1"/>
</dbReference>
<dbReference type="Gene3D" id="1.25.40.80">
    <property type="match status" value="1"/>
</dbReference>
<dbReference type="GO" id="GO:0003913">
    <property type="term" value="F:DNA photolyase activity"/>
    <property type="evidence" value="ECO:0007669"/>
    <property type="project" value="InterPro"/>
</dbReference>
<gene>
    <name evidence="9" type="ORF">VII00023_12326</name>
</gene>
<evidence type="ECO:0000313" key="9">
    <source>
        <dbReference type="EMBL" id="EGU32607.1"/>
    </source>
</evidence>